<protein>
    <submittedName>
        <fullName evidence="1">Uncharacterized protein</fullName>
    </submittedName>
</protein>
<organism evidence="1 2">
    <name type="scientific">Novymonas esmeraldas</name>
    <dbReference type="NCBI Taxonomy" id="1808958"/>
    <lineage>
        <taxon>Eukaryota</taxon>
        <taxon>Discoba</taxon>
        <taxon>Euglenozoa</taxon>
        <taxon>Kinetoplastea</taxon>
        <taxon>Metakinetoplastina</taxon>
        <taxon>Trypanosomatida</taxon>
        <taxon>Trypanosomatidae</taxon>
        <taxon>Novymonas</taxon>
    </lineage>
</organism>
<dbReference type="EMBL" id="JAECZO010000055">
    <property type="protein sequence ID" value="KAK7195530.1"/>
    <property type="molecule type" value="Genomic_DNA"/>
</dbReference>
<dbReference type="Proteomes" id="UP001430356">
    <property type="component" value="Unassembled WGS sequence"/>
</dbReference>
<reference evidence="1 2" key="1">
    <citation type="journal article" date="2021" name="MBio">
        <title>A New Model Trypanosomatid, Novymonas esmeraldas: Genomic Perception of Its 'Candidatus Pandoraea novymonadis' Endosymbiont.</title>
        <authorList>
            <person name="Zakharova A."/>
            <person name="Saura A."/>
            <person name="Butenko A."/>
            <person name="Podesvova L."/>
            <person name="Warmusova S."/>
            <person name="Kostygov A.Y."/>
            <person name="Nenarokova A."/>
            <person name="Lukes J."/>
            <person name="Opperdoes F.R."/>
            <person name="Yurchenko V."/>
        </authorList>
    </citation>
    <scope>NUCLEOTIDE SEQUENCE [LARGE SCALE GENOMIC DNA]</scope>
    <source>
        <strain evidence="1 2">E262AT.01</strain>
    </source>
</reference>
<name>A0AAW0ERI3_9TRYP</name>
<sequence length="169" mass="17996">MEESYVDGNLGPVFNNAEPLSLPIVARILHEKRIGAEDTDRVKGAMVQSCCEAVDILQEDCAPESAVNSLRTRRLRLRMDGGALANAHLAGLQVDASGFAVLPQDGAAPSAAEAPPTGSAARLERVKPFEVIALATLRPATAKEAVELIPSLYRFEDAELDDVLGMLAF</sequence>
<dbReference type="GO" id="GO:0000166">
    <property type="term" value="F:nucleotide binding"/>
    <property type="evidence" value="ECO:0007669"/>
    <property type="project" value="InterPro"/>
</dbReference>
<dbReference type="Gene3D" id="1.20.1250.40">
    <property type="match status" value="1"/>
</dbReference>
<dbReference type="AlphaFoldDB" id="A0AAW0ERI3"/>
<dbReference type="InterPro" id="IPR010997">
    <property type="entry name" value="HRDC-like_sf"/>
</dbReference>
<gene>
    <name evidence="1" type="ORF">NESM_000481000</name>
</gene>
<dbReference type="PANTHER" id="PTHR21297">
    <property type="entry name" value="DNA-DIRECTED RNA POLYMERASE II"/>
    <property type="match status" value="1"/>
</dbReference>
<comment type="caution">
    <text evidence="1">The sequence shown here is derived from an EMBL/GenBank/DDBJ whole genome shotgun (WGS) entry which is preliminary data.</text>
</comment>
<keyword evidence="2" id="KW-1185">Reference proteome</keyword>
<dbReference type="InterPro" id="IPR045222">
    <property type="entry name" value="Rpb4-like"/>
</dbReference>
<accession>A0AAW0ERI3</accession>
<proteinExistence type="predicted"/>
<evidence type="ECO:0000313" key="2">
    <source>
        <dbReference type="Proteomes" id="UP001430356"/>
    </source>
</evidence>
<dbReference type="SUPFAM" id="SSF47819">
    <property type="entry name" value="HRDC-like"/>
    <property type="match status" value="1"/>
</dbReference>
<evidence type="ECO:0000313" key="1">
    <source>
        <dbReference type="EMBL" id="KAK7195530.1"/>
    </source>
</evidence>
<dbReference type="InterPro" id="IPR038324">
    <property type="entry name" value="Rpb4/RPC9_sf"/>
</dbReference>